<proteinExistence type="predicted"/>
<dbReference type="EMBL" id="FODF01000002">
    <property type="protein sequence ID" value="SEN34669.1"/>
    <property type="molecule type" value="Genomic_DNA"/>
</dbReference>
<accession>A0A1H8FSP4</accession>
<protein>
    <submittedName>
        <fullName evidence="2">Uncharacterized protein</fullName>
    </submittedName>
</protein>
<evidence type="ECO:0000313" key="2">
    <source>
        <dbReference type="EMBL" id="SEN34669.1"/>
    </source>
</evidence>
<keyword evidence="3" id="KW-1185">Reference proteome</keyword>
<evidence type="ECO:0000256" key="1">
    <source>
        <dbReference type="SAM" id="Coils"/>
    </source>
</evidence>
<sequence length="499" mass="56676">MKKRYIVAGVALSMAIVGGVGSAVTMTTAIPKLDRYIVERRSSLLSNKEIFNSSDKINQLNLGNLSLAYNTEVNIRKSTDNKVKVTATCINDKNYYDVNIKDGVLSVNIDENKKLDSNALFDNGMYLGDDRKIHFLGQKYSIFSAPKELIVEQLDKMALSGMRINSDFTEGMESESNRLYKLNIEIPESVNLTFNPSMKEGSIIPAKINIEDGLIKDTVSSNSLYIMDMIKYNGNIKNFKLDMSRYSGNKISLDNLVTSLKIEKMEVNLNSGNYFVGDIDNKKIANEVVFNFAGNKKSLNEDDDMYEIYSSEKKIVEHLVDRIKYPNSDDSYEDDDSSIDSRIDSLEKQSNKIAREKRLIELFDKEINKAKNHEDSDYGEIERDFYNSCDASINIYNNMADKISINAGESNIRLQLNKDLNPSLDIKTKDGIDLRYYLVDKVTSDKIVKKDSLKEYKGTLYDYIKKIEPSYKENRATTNPAISVNAKSLRLIEKVDENN</sequence>
<name>A0A1H8FSP4_9FIRM</name>
<dbReference type="OrthoDB" id="1743183at2"/>
<keyword evidence="1" id="KW-0175">Coiled coil</keyword>
<reference evidence="2 3" key="1">
    <citation type="submission" date="2016-10" db="EMBL/GenBank/DDBJ databases">
        <authorList>
            <person name="de Groot N.N."/>
        </authorList>
    </citation>
    <scope>NUCLEOTIDE SEQUENCE [LARGE SCALE GENOMIC DNA]</scope>
    <source>
        <strain evidence="2 3">Calf135</strain>
    </source>
</reference>
<dbReference type="RefSeq" id="WP_091974309.1">
    <property type="nucleotide sequence ID" value="NZ_FODF01000002.1"/>
</dbReference>
<dbReference type="Proteomes" id="UP000199512">
    <property type="component" value="Unassembled WGS sequence"/>
</dbReference>
<evidence type="ECO:0000313" key="3">
    <source>
        <dbReference type="Proteomes" id="UP000199512"/>
    </source>
</evidence>
<feature type="coiled-coil region" evidence="1">
    <location>
        <begin position="346"/>
        <end position="373"/>
    </location>
</feature>
<gene>
    <name evidence="2" type="ORF">SAMN05216454_102232</name>
</gene>
<organism evidence="2 3">
    <name type="scientific">Peptostreptococcus russellii</name>
    <dbReference type="NCBI Taxonomy" id="215200"/>
    <lineage>
        <taxon>Bacteria</taxon>
        <taxon>Bacillati</taxon>
        <taxon>Bacillota</taxon>
        <taxon>Clostridia</taxon>
        <taxon>Peptostreptococcales</taxon>
        <taxon>Peptostreptococcaceae</taxon>
        <taxon>Peptostreptococcus</taxon>
    </lineage>
</organism>
<dbReference type="STRING" id="215200.SAMN05216454_102232"/>
<dbReference type="AlphaFoldDB" id="A0A1H8FSP4"/>